<dbReference type="CDD" id="cd04189">
    <property type="entry name" value="G1P_TT_long"/>
    <property type="match status" value="1"/>
</dbReference>
<protein>
    <submittedName>
        <fullName evidence="2">NDP-glucose synthase</fullName>
    </submittedName>
</protein>
<dbReference type="Gene3D" id="2.160.10.10">
    <property type="entry name" value="Hexapeptide repeat proteins"/>
    <property type="match status" value="1"/>
</dbReference>
<dbReference type="Pfam" id="PF00483">
    <property type="entry name" value="NTP_transferase"/>
    <property type="match status" value="1"/>
</dbReference>
<sequence length="354" mass="37901">MKALVLSGGSGTRLRPITHTLAKQLVPVGNKPVLFHGLEAIAAAGVTETGIVVGDTRAQIQAAVGDGSRFGLEVSYLWQREPLGLAHAVKIARDFLGDDDFVMYLGDNVVFDGITDFVERFRDRRPAAQIMLAQVEDPRQFGVAEVSADGRVTGLQEKPRRPRSDLAVVGVYLFSSAIHKAVAEVEPSARGELEITDAVQWLIDHDLRAEAAVMTGCWKDTGNVPDMLEVNRLVLRSLEPSSAGVVRDSEINGQVVVEPGARVTGSVVVGPAVIGSGATVTNSRIGPYTSIAEDCCIADSWIRDSIVMPRASITGVRPLESSLIGQDVEITRTPEPPSAHRLVLGDRSRVQIAS</sequence>
<dbReference type="SUPFAM" id="SSF53448">
    <property type="entry name" value="Nucleotide-diphospho-sugar transferases"/>
    <property type="match status" value="1"/>
</dbReference>
<evidence type="ECO:0000313" key="2">
    <source>
        <dbReference type="EMBL" id="AKD43509.1"/>
    </source>
</evidence>
<reference evidence="2" key="2">
    <citation type="submission" date="2015-04" db="EMBL/GenBank/DDBJ databases">
        <title>Identification and manipulation of the dutomycin biosynthetic gene cluster.</title>
        <authorList>
            <person name="Zhang Q."/>
            <person name="Skidmore C."/>
            <person name="Rasmussen M."/>
            <person name="Chang C.-W.T."/>
        </authorList>
    </citation>
    <scope>NUCLEOTIDE SEQUENCE</scope>
    <source>
        <strain evidence="2">NRRL B-5482</strain>
    </source>
</reference>
<reference evidence="2" key="1">
    <citation type="submission" date="2015-01" db="EMBL/GenBank/DDBJ databases">
        <authorList>
            <person name="Wang S."/>
            <person name="Zhang S."/>
            <person name="Shao L."/>
            <person name="Yu D."/>
            <person name="Zhan J."/>
        </authorList>
    </citation>
    <scope>NUCLEOTIDE SEQUENCE</scope>
    <source>
        <strain evidence="2">NRRL B-5482</strain>
    </source>
</reference>
<accession>A0A0F6T2M1</accession>
<dbReference type="InterPro" id="IPR029044">
    <property type="entry name" value="Nucleotide-diphossugar_trans"/>
</dbReference>
<dbReference type="EMBL" id="KP710956">
    <property type="protein sequence ID" value="AKD43509.1"/>
    <property type="molecule type" value="Genomic_DNA"/>
</dbReference>
<dbReference type="InterPro" id="IPR005908">
    <property type="entry name" value="G1P_thy_trans_l"/>
</dbReference>
<dbReference type="PANTHER" id="PTHR42883">
    <property type="entry name" value="GLUCOSE-1-PHOSPHATE THYMIDYLTRANSFERASE"/>
    <property type="match status" value="1"/>
</dbReference>
<feature type="domain" description="Nucleotidyl transferase" evidence="1">
    <location>
        <begin position="2"/>
        <end position="235"/>
    </location>
</feature>
<name>A0A0F6T2M1_9ACTN</name>
<dbReference type="PANTHER" id="PTHR42883:SF2">
    <property type="entry name" value="THYMIDYLYLTRANSFERASE"/>
    <property type="match status" value="1"/>
</dbReference>
<proteinExistence type="predicted"/>
<evidence type="ECO:0000259" key="1">
    <source>
        <dbReference type="Pfam" id="PF00483"/>
    </source>
</evidence>
<gene>
    <name evidence="2" type="primary">dutS1</name>
</gene>
<dbReference type="NCBIfam" id="TIGR01208">
    <property type="entry name" value="rmlA_long"/>
    <property type="match status" value="1"/>
</dbReference>
<dbReference type="AlphaFoldDB" id="A0A0F6T2M1"/>
<dbReference type="InterPro" id="IPR005835">
    <property type="entry name" value="NTP_transferase_dom"/>
</dbReference>
<dbReference type="Gene3D" id="3.90.550.10">
    <property type="entry name" value="Spore Coat Polysaccharide Biosynthesis Protein SpsA, Chain A"/>
    <property type="match status" value="1"/>
</dbReference>
<organism evidence="2">
    <name type="scientific">Streptomyces minoensis</name>
    <dbReference type="NCBI Taxonomy" id="67329"/>
    <lineage>
        <taxon>Bacteria</taxon>
        <taxon>Bacillati</taxon>
        <taxon>Actinomycetota</taxon>
        <taxon>Actinomycetes</taxon>
        <taxon>Kitasatosporales</taxon>
        <taxon>Streptomycetaceae</taxon>
        <taxon>Streptomyces</taxon>
    </lineage>
</organism>